<dbReference type="AlphaFoldDB" id="A0A9N9WTJ3"/>
<keyword evidence="8" id="KW-1185">Reference proteome</keyword>
<dbReference type="InterPro" id="IPR011009">
    <property type="entry name" value="Kinase-like_dom_sf"/>
</dbReference>
<dbReference type="PROSITE" id="PS00109">
    <property type="entry name" value="PROTEIN_KINASE_TYR"/>
    <property type="match status" value="1"/>
</dbReference>
<dbReference type="InterPro" id="IPR050122">
    <property type="entry name" value="RTK"/>
</dbReference>
<evidence type="ECO:0000256" key="4">
    <source>
        <dbReference type="SAM" id="MobiDB-lite"/>
    </source>
</evidence>
<feature type="binding site" evidence="3">
    <location>
        <position position="658"/>
    </location>
    <ligand>
        <name>ATP</name>
        <dbReference type="ChEBI" id="CHEBI:30616"/>
    </ligand>
</feature>
<dbReference type="GO" id="GO:0007169">
    <property type="term" value="P:cell surface receptor protein tyrosine kinase signaling pathway"/>
    <property type="evidence" value="ECO:0007669"/>
    <property type="project" value="TreeGrafter"/>
</dbReference>
<keyword evidence="5" id="KW-0472">Membrane</keyword>
<keyword evidence="5" id="KW-1133">Transmembrane helix</keyword>
<dbReference type="CDD" id="cd00192">
    <property type="entry name" value="PTKc"/>
    <property type="match status" value="1"/>
</dbReference>
<evidence type="ECO:0000256" key="2">
    <source>
        <dbReference type="ARBA" id="ARBA00051243"/>
    </source>
</evidence>
<dbReference type="GO" id="GO:0005886">
    <property type="term" value="C:plasma membrane"/>
    <property type="evidence" value="ECO:0007669"/>
    <property type="project" value="TreeGrafter"/>
</dbReference>
<keyword evidence="3" id="KW-0067">ATP-binding</keyword>
<dbReference type="InterPro" id="IPR017441">
    <property type="entry name" value="Protein_kinase_ATP_BS"/>
</dbReference>
<dbReference type="InterPro" id="IPR008266">
    <property type="entry name" value="Tyr_kinase_AS"/>
</dbReference>
<dbReference type="PANTHER" id="PTHR24416:SF481">
    <property type="entry name" value="TIE-LIKE RECEPTOR TYROSINE KINASE"/>
    <property type="match status" value="1"/>
</dbReference>
<name>A0A9N9WTJ3_9DIPT</name>
<dbReference type="SUPFAM" id="SSF56112">
    <property type="entry name" value="Protein kinase-like (PK-like)"/>
    <property type="match status" value="1"/>
</dbReference>
<keyword evidence="3" id="KW-0547">Nucleotide-binding</keyword>
<dbReference type="EMBL" id="OU895879">
    <property type="protein sequence ID" value="CAG9808619.1"/>
    <property type="molecule type" value="Genomic_DNA"/>
</dbReference>
<organism evidence="7 8">
    <name type="scientific">Chironomus riparius</name>
    <dbReference type="NCBI Taxonomy" id="315576"/>
    <lineage>
        <taxon>Eukaryota</taxon>
        <taxon>Metazoa</taxon>
        <taxon>Ecdysozoa</taxon>
        <taxon>Arthropoda</taxon>
        <taxon>Hexapoda</taxon>
        <taxon>Insecta</taxon>
        <taxon>Pterygota</taxon>
        <taxon>Neoptera</taxon>
        <taxon>Endopterygota</taxon>
        <taxon>Diptera</taxon>
        <taxon>Nematocera</taxon>
        <taxon>Chironomoidea</taxon>
        <taxon>Chironomidae</taxon>
        <taxon>Chironominae</taxon>
        <taxon>Chironomus</taxon>
    </lineage>
</organism>
<feature type="region of interest" description="Disordered" evidence="4">
    <location>
        <begin position="132"/>
        <end position="152"/>
    </location>
</feature>
<comment type="subcellular location">
    <subcellularLocation>
        <location evidence="1">Membrane</location>
        <topology evidence="1">Single-pass membrane protein</topology>
    </subcellularLocation>
</comment>
<dbReference type="PROSITE" id="PS50011">
    <property type="entry name" value="PROTEIN_KINASE_DOM"/>
    <property type="match status" value="1"/>
</dbReference>
<sequence length="984" mass="111604">MGLFKTKHIVIITIYISVWIIALPSTYGENENTNKTSLVYRNITSRDRSAAKFFSERLKVSQIRDEKQNKSWPSVTPQQSNRRAILNNRLKLTDECERNCRRIDNEDNCKLKCDYEFKLSNNNTTKLELSKLNNSETSTTESNLVSQSKDGKDEILESEESVLVADSISNNDSGYRTKELSKNKNDKMEKYLKNMILLKSRTTTKIAKRKTTSTTSPRSRPTIYRGRVKYSPSSARIREESLIPYGSTIRYSNFSKIYTQGYTPTSSRTKEKDLEIMDVSDPRQSSTEKMRFLKSRNIVAINNYVKRLNTRIASIPKLIKNATESVVNSTIAITSGTELTSTEMPILEKVYNTTDIPVPNIDNDLSTIRDDFPQSTVIPFGIKREIAETINEFSTKIPDTTVETTTVSTSTSSLFTTSVPITTQTTTTTTEARTTKRFYTSIPRRKQLTTYSTTPKAIISTIPSILNNTVVQSQNSTYLKIPMISTTKATTPPYIINDHNAITEVPIEVEVLPSMTSDAYTTTSHRPQVLYESISTTSVNDIAHVEAQNLNVTAYALGGFCFLPVVLVALYFVKSYMMRHKSSEDYHADNDIQPISPVVTLNNSDDSIVYFDENEESLATFNRNKLRFKSLLGEGNFGQVWKAEIDDVNGSTKIVAVKTERINNGQSGLKSECEIMQKLGSHLNVVTLIAACVEQEPHLLIMEFAMRGRLLSLLRTARSVSNGLHHNTQNRQPIMPLSPRRLTGFAHDIAKGMEYIANKRIVHCDLAARNILLDHNGICKICDFGMSIDLDKMESRDKSNQMKIPRVSTHQKKFKFDMTSRVFDGIKNYASRQTKSNCDIKNRPAMPVRWMAPESLQYHIYSIETDVFAFGILLWEIVTLGITPYPTLSGREVIRGVLNGVRPEIPINCKQELSDVMTHCWHKSPSHRPSFFDIKKALANALLHWQEEPSSTHTEYLDVSGFSEDYENGMIYFNRRISEFECEI</sequence>
<evidence type="ECO:0000256" key="5">
    <source>
        <dbReference type="SAM" id="Phobius"/>
    </source>
</evidence>
<protein>
    <recommendedName>
        <fullName evidence="6">Protein kinase domain-containing protein</fullName>
    </recommendedName>
</protein>
<evidence type="ECO:0000256" key="3">
    <source>
        <dbReference type="PROSITE-ProRule" id="PRU10141"/>
    </source>
</evidence>
<dbReference type="GO" id="GO:0004714">
    <property type="term" value="F:transmembrane receptor protein tyrosine kinase activity"/>
    <property type="evidence" value="ECO:0007669"/>
    <property type="project" value="UniProtKB-EC"/>
</dbReference>
<reference evidence="7" key="1">
    <citation type="submission" date="2022-01" db="EMBL/GenBank/DDBJ databases">
        <authorList>
            <person name="King R."/>
        </authorList>
    </citation>
    <scope>NUCLEOTIDE SEQUENCE</scope>
</reference>
<comment type="catalytic activity">
    <reaction evidence="2">
        <text>L-tyrosyl-[protein] + ATP = O-phospho-L-tyrosyl-[protein] + ADP + H(+)</text>
        <dbReference type="Rhea" id="RHEA:10596"/>
        <dbReference type="Rhea" id="RHEA-COMP:10136"/>
        <dbReference type="Rhea" id="RHEA-COMP:20101"/>
        <dbReference type="ChEBI" id="CHEBI:15378"/>
        <dbReference type="ChEBI" id="CHEBI:30616"/>
        <dbReference type="ChEBI" id="CHEBI:46858"/>
        <dbReference type="ChEBI" id="CHEBI:61978"/>
        <dbReference type="ChEBI" id="CHEBI:456216"/>
        <dbReference type="EC" id="2.7.10.1"/>
    </reaction>
</comment>
<evidence type="ECO:0000313" key="7">
    <source>
        <dbReference type="EMBL" id="CAG9808619.1"/>
    </source>
</evidence>
<dbReference type="InterPro" id="IPR001245">
    <property type="entry name" value="Ser-Thr/Tyr_kinase_cat_dom"/>
</dbReference>
<dbReference type="Proteomes" id="UP001153620">
    <property type="component" value="Chromosome 3"/>
</dbReference>
<accession>A0A9N9WTJ3</accession>
<gene>
    <name evidence="7" type="ORF">CHIRRI_LOCUS11457</name>
</gene>
<feature type="transmembrane region" description="Helical" evidence="5">
    <location>
        <begin position="552"/>
        <end position="573"/>
    </location>
</feature>
<evidence type="ECO:0000256" key="1">
    <source>
        <dbReference type="ARBA" id="ARBA00004167"/>
    </source>
</evidence>
<keyword evidence="5" id="KW-0812">Transmembrane</keyword>
<dbReference type="Pfam" id="PF07714">
    <property type="entry name" value="PK_Tyr_Ser-Thr"/>
    <property type="match status" value="2"/>
</dbReference>
<dbReference type="Gene3D" id="1.10.510.10">
    <property type="entry name" value="Transferase(Phosphotransferase) domain 1"/>
    <property type="match status" value="1"/>
</dbReference>
<reference evidence="7" key="2">
    <citation type="submission" date="2022-10" db="EMBL/GenBank/DDBJ databases">
        <authorList>
            <consortium name="ENA_rothamsted_submissions"/>
            <consortium name="culmorum"/>
            <person name="King R."/>
        </authorList>
    </citation>
    <scope>NUCLEOTIDE SEQUENCE</scope>
</reference>
<evidence type="ECO:0000313" key="8">
    <source>
        <dbReference type="Proteomes" id="UP001153620"/>
    </source>
</evidence>
<dbReference type="PANTHER" id="PTHR24416">
    <property type="entry name" value="TYROSINE-PROTEIN KINASE RECEPTOR"/>
    <property type="match status" value="1"/>
</dbReference>
<dbReference type="GO" id="GO:0043235">
    <property type="term" value="C:receptor complex"/>
    <property type="evidence" value="ECO:0007669"/>
    <property type="project" value="TreeGrafter"/>
</dbReference>
<dbReference type="PROSITE" id="PS00107">
    <property type="entry name" value="PROTEIN_KINASE_ATP"/>
    <property type="match status" value="1"/>
</dbReference>
<feature type="domain" description="Protein kinase" evidence="6">
    <location>
        <begin position="626"/>
        <end position="943"/>
    </location>
</feature>
<dbReference type="GO" id="GO:0005524">
    <property type="term" value="F:ATP binding"/>
    <property type="evidence" value="ECO:0007669"/>
    <property type="project" value="UniProtKB-UniRule"/>
</dbReference>
<dbReference type="Gene3D" id="3.30.200.20">
    <property type="entry name" value="Phosphorylase Kinase, domain 1"/>
    <property type="match status" value="1"/>
</dbReference>
<evidence type="ECO:0000259" key="6">
    <source>
        <dbReference type="PROSITE" id="PS50011"/>
    </source>
</evidence>
<dbReference type="OrthoDB" id="3256376at2759"/>
<proteinExistence type="predicted"/>
<dbReference type="InterPro" id="IPR000719">
    <property type="entry name" value="Prot_kinase_dom"/>
</dbReference>
<feature type="compositionally biased region" description="Polar residues" evidence="4">
    <location>
        <begin position="132"/>
        <end position="148"/>
    </location>
</feature>